<sequence length="168" mass="18806">MVLSIGEGGMVIDESENILDDFSQAFADRLFSLFPEWRMLQKIERASDGSNYLSLEIAAPAEANAVCGLTVTTENNEVTIGFDYYHGHFFDQVGNGTYLGADYALYFLSQILNEEIFFTSWWIGDQLLAFSTIENGKVLMDDALVGEYGRVRIRSWNGSRNSDINATV</sequence>
<accession>A0A2S9GYD2</accession>
<protein>
    <submittedName>
        <fullName evidence="1">Uncharacterized protein</fullName>
    </submittedName>
</protein>
<dbReference type="OrthoDB" id="5743115at2"/>
<gene>
    <name evidence="1" type="ORF">S2091_2459</name>
</gene>
<comment type="caution">
    <text evidence="1">The sequence shown here is derived from an EMBL/GenBank/DDBJ whole genome shotgun (WGS) entry which is preliminary data.</text>
</comment>
<dbReference type="EMBL" id="PUGF01000011">
    <property type="protein sequence ID" value="PRC92729.1"/>
    <property type="molecule type" value="Genomic_DNA"/>
</dbReference>
<dbReference type="AlphaFoldDB" id="A0A2S9GYD2"/>
<evidence type="ECO:0000313" key="1">
    <source>
        <dbReference type="EMBL" id="PRC92729.1"/>
    </source>
</evidence>
<proteinExistence type="predicted"/>
<name>A0A2S9GYD2_9BURK</name>
<dbReference type="Proteomes" id="UP000237839">
    <property type="component" value="Unassembled WGS sequence"/>
</dbReference>
<reference evidence="1 2" key="1">
    <citation type="submission" date="2018-02" db="EMBL/GenBank/DDBJ databases">
        <title>Solimicrobium silvestre gen. nov., sp. nov., isolated from alpine forest soil.</title>
        <authorList>
            <person name="Margesin R."/>
            <person name="Albuquerque L."/>
            <person name="Zhang D.-C."/>
            <person name="Froufe H.J.C."/>
            <person name="Severino R."/>
            <person name="Roxo I."/>
            <person name="Egas C."/>
            <person name="Da Costa M.S."/>
        </authorList>
    </citation>
    <scope>NUCLEOTIDE SEQUENCE [LARGE SCALE GENOMIC DNA]</scope>
    <source>
        <strain evidence="1 2">S20-91</strain>
    </source>
</reference>
<keyword evidence="2" id="KW-1185">Reference proteome</keyword>
<dbReference type="RefSeq" id="WP_105532226.1">
    <property type="nucleotide sequence ID" value="NZ_PUGF01000011.1"/>
</dbReference>
<organism evidence="1 2">
    <name type="scientific">Solimicrobium silvestre</name>
    <dbReference type="NCBI Taxonomy" id="2099400"/>
    <lineage>
        <taxon>Bacteria</taxon>
        <taxon>Pseudomonadati</taxon>
        <taxon>Pseudomonadota</taxon>
        <taxon>Betaproteobacteria</taxon>
        <taxon>Burkholderiales</taxon>
        <taxon>Oxalobacteraceae</taxon>
        <taxon>Solimicrobium</taxon>
    </lineage>
</organism>
<evidence type="ECO:0000313" key="2">
    <source>
        <dbReference type="Proteomes" id="UP000237839"/>
    </source>
</evidence>